<feature type="compositionally biased region" description="Acidic residues" evidence="6">
    <location>
        <begin position="37"/>
        <end position="51"/>
    </location>
</feature>
<feature type="compositionally biased region" description="Basic and acidic residues" evidence="6">
    <location>
        <begin position="68"/>
        <end position="83"/>
    </location>
</feature>
<feature type="compositionally biased region" description="Polar residues" evidence="6">
    <location>
        <begin position="94"/>
        <end position="105"/>
    </location>
</feature>
<feature type="compositionally biased region" description="Polar residues" evidence="6">
    <location>
        <begin position="645"/>
        <end position="670"/>
    </location>
</feature>
<sequence length="724" mass="80217">MDQGADALLQAAGEGSSPDEELSEVDVDGDGSSSLSDIEDKDAEHDEDQDGSDALSNPSDDENDSEAETERLEESPQKSRPHQDVVLSLHNDIQHTPSKLHNQITADDQDDEEDDDPLSDAELSLNESPESPKSSVHDDAAVDPPTAPTSLEDGAIESKNLLSVVEADTRKRKRSIMAGSGLEDDIEEPLRKRTGFIMGTGDGYAIEEDNHHDEEVDTSHPISGNISADEGGAAQEEEATEEIEEEVIAESEAPEAVNILVSPKRRGRKKKKVVENGVSTQDGDIALEAVNGDDEARKAEDENAENEGDDEAEAAQKNEEERKLRENWLLRWDADSILVERKRIALDQLSSIERQFSTFRDRLHEERLEQLNREEAMLRQDKPTHPEYLAMMRCIDARRDERVRVADTLEQYQLKALSNYAVAKRSQILTQYKQEVRDTREKKLEQLGKHWYEIQHDRRSYAGSVPDYTLKFPTNKQQQIRNQVAYSNEVSVLSGVAKYVGFPAAPAMASATAAELDDDLEKMGRTKHAHHVPPAGLPIQELAALRTVGSTSRFKPAEEQFIEQTPWANPQHPSHAHLLQRQTSAQQTPRTTSPFSQMQAQRRHSHQQSSGAPISGTFSSTSSSLLQQSKGISMSGGRISPHNPFGNSNHSHTIAPSPLGSRQTSLSPQQNRPPPVSDQHNVSNSDGHKTNGTQQSPPGTNLDVPRDFPQEARREHAALVMGRF</sequence>
<evidence type="ECO:0000313" key="7">
    <source>
        <dbReference type="EMBL" id="TVY25924.1"/>
    </source>
</evidence>
<accession>A0A8H8R2Y1</accession>
<dbReference type="AlphaFoldDB" id="A0A8H8R2Y1"/>
<feature type="compositionally biased region" description="Acidic residues" evidence="6">
    <location>
        <begin position="302"/>
        <end position="313"/>
    </location>
</feature>
<keyword evidence="3" id="KW-0805">Transcription regulation</keyword>
<dbReference type="RefSeq" id="XP_031004712.1">
    <property type="nucleotide sequence ID" value="XM_031150175.1"/>
</dbReference>
<reference evidence="7 8" key="1">
    <citation type="submission" date="2018-05" db="EMBL/GenBank/DDBJ databases">
        <title>Genome sequencing and assembly of the regulated plant pathogen Lachnellula willkommii and related sister species for the development of diagnostic species identification markers.</title>
        <authorList>
            <person name="Giroux E."/>
            <person name="Bilodeau G."/>
        </authorList>
    </citation>
    <scope>NUCLEOTIDE SEQUENCE [LARGE SCALE GENOMIC DNA]</scope>
    <source>
        <strain evidence="7 8">CBS 185.66</strain>
    </source>
</reference>
<evidence type="ECO:0000256" key="4">
    <source>
        <dbReference type="ARBA" id="ARBA00023163"/>
    </source>
</evidence>
<comment type="caution">
    <text evidence="7">The sequence shown here is derived from an EMBL/GenBank/DDBJ whole genome shotgun (WGS) entry which is preliminary data.</text>
</comment>
<feature type="region of interest" description="Disordered" evidence="6">
    <location>
        <begin position="1"/>
        <end position="160"/>
    </location>
</feature>
<keyword evidence="2" id="KW-0678">Repressor</keyword>
<evidence type="ECO:0000256" key="2">
    <source>
        <dbReference type="ARBA" id="ARBA00022491"/>
    </source>
</evidence>
<keyword evidence="4" id="KW-0804">Transcription</keyword>
<gene>
    <name evidence="7" type="primary">dep1</name>
    <name evidence="7" type="ORF">LHYA1_G005226</name>
</gene>
<keyword evidence="5" id="KW-0539">Nucleus</keyword>
<feature type="region of interest" description="Disordered" evidence="6">
    <location>
        <begin position="567"/>
        <end position="711"/>
    </location>
</feature>
<dbReference type="Pfam" id="PF08598">
    <property type="entry name" value="Sds3"/>
    <property type="match status" value="1"/>
</dbReference>
<feature type="region of interest" description="Disordered" evidence="6">
    <location>
        <begin position="265"/>
        <end position="320"/>
    </location>
</feature>
<protein>
    <submittedName>
        <fullName evidence="7">Transcriptional regulatory protein</fullName>
    </submittedName>
</protein>
<evidence type="ECO:0000256" key="5">
    <source>
        <dbReference type="ARBA" id="ARBA00023242"/>
    </source>
</evidence>
<feature type="compositionally biased region" description="Polar residues" evidence="6">
    <location>
        <begin position="580"/>
        <end position="595"/>
    </location>
</feature>
<feature type="compositionally biased region" description="Acidic residues" evidence="6">
    <location>
        <begin position="235"/>
        <end position="251"/>
    </location>
</feature>
<organism evidence="7 8">
    <name type="scientific">Lachnellula hyalina</name>
    <dbReference type="NCBI Taxonomy" id="1316788"/>
    <lineage>
        <taxon>Eukaryota</taxon>
        <taxon>Fungi</taxon>
        <taxon>Dikarya</taxon>
        <taxon>Ascomycota</taxon>
        <taxon>Pezizomycotina</taxon>
        <taxon>Leotiomycetes</taxon>
        <taxon>Helotiales</taxon>
        <taxon>Lachnaceae</taxon>
        <taxon>Lachnellula</taxon>
    </lineage>
</organism>
<dbReference type="InterPro" id="IPR013907">
    <property type="entry name" value="Sds3"/>
</dbReference>
<proteinExistence type="predicted"/>
<dbReference type="Proteomes" id="UP000431533">
    <property type="component" value="Unassembled WGS sequence"/>
</dbReference>
<feature type="compositionally biased region" description="Acidic residues" evidence="6">
    <location>
        <begin position="17"/>
        <end position="29"/>
    </location>
</feature>
<dbReference type="GO" id="GO:0010468">
    <property type="term" value="P:regulation of gene expression"/>
    <property type="evidence" value="ECO:0007669"/>
    <property type="project" value="UniProtKB-ARBA"/>
</dbReference>
<dbReference type="GO" id="GO:0005654">
    <property type="term" value="C:nucleoplasm"/>
    <property type="evidence" value="ECO:0007669"/>
    <property type="project" value="UniProtKB-ARBA"/>
</dbReference>
<feature type="compositionally biased region" description="Acidic residues" evidence="6">
    <location>
        <begin position="107"/>
        <end position="119"/>
    </location>
</feature>
<name>A0A8H8R2Y1_9HELO</name>
<feature type="compositionally biased region" description="Polar residues" evidence="6">
    <location>
        <begin position="678"/>
        <end position="699"/>
    </location>
</feature>
<keyword evidence="8" id="KW-1185">Reference proteome</keyword>
<dbReference type="Gene3D" id="1.20.5.1500">
    <property type="match status" value="1"/>
</dbReference>
<dbReference type="EMBL" id="QGMH01000082">
    <property type="protein sequence ID" value="TVY25924.1"/>
    <property type="molecule type" value="Genomic_DNA"/>
</dbReference>
<evidence type="ECO:0000256" key="6">
    <source>
        <dbReference type="SAM" id="MobiDB-lite"/>
    </source>
</evidence>
<feature type="compositionally biased region" description="Low complexity" evidence="6">
    <location>
        <begin position="607"/>
        <end position="629"/>
    </location>
</feature>
<evidence type="ECO:0000256" key="1">
    <source>
        <dbReference type="ARBA" id="ARBA00004123"/>
    </source>
</evidence>
<dbReference type="GeneID" id="41985424"/>
<dbReference type="SMART" id="SM01401">
    <property type="entry name" value="Sds3"/>
    <property type="match status" value="1"/>
</dbReference>
<comment type="subcellular location">
    <subcellularLocation>
        <location evidence="1">Nucleus</location>
    </subcellularLocation>
</comment>
<evidence type="ECO:0000256" key="3">
    <source>
        <dbReference type="ARBA" id="ARBA00023015"/>
    </source>
</evidence>
<evidence type="ECO:0000313" key="8">
    <source>
        <dbReference type="Proteomes" id="UP000431533"/>
    </source>
</evidence>
<feature type="region of interest" description="Disordered" evidence="6">
    <location>
        <begin position="210"/>
        <end position="251"/>
    </location>
</feature>
<dbReference type="OrthoDB" id="20886at2759"/>
<dbReference type="PANTHER" id="PTHR21964">
    <property type="entry name" value="BREAST CANCER METASTASIS-SUPPRESSOR 1"/>
    <property type="match status" value="1"/>
</dbReference>